<gene>
    <name evidence="2" type="ORF">F0185_03475</name>
</gene>
<feature type="compositionally biased region" description="Low complexity" evidence="1">
    <location>
        <begin position="1"/>
        <end position="13"/>
    </location>
</feature>
<sequence length="215" mass="22961">MATTGNITSTTRTSHVAPTEPQQTNEASRPAPPPATRDAGPPRAAMQARGTRLSSRLHAQINGRLSGWVEKHIAAVQQQQAQWLLGQLEQHHAPNAPGQHGQHHAPDAAGQHALHRALARFLGSLPDPARAQIDQHRSGAGQPVASIEQQLHELAALEKEHADAVASGADMDSPAAKLRASEIEKRMAVLEEITTLLKTIAELHNRANQIAVAAI</sequence>
<reference evidence="2 3" key="1">
    <citation type="submission" date="2019-09" db="EMBL/GenBank/DDBJ databases">
        <title>Taxonomy of Antarctic Massilia spp.: description of Massilia rubra sp. nov., Massilia aquatica sp. nov., Massilia mucilaginosa sp. nov., Massilia frigida sp. nov. isolated from streams, lakes and regoliths.</title>
        <authorList>
            <person name="Holochova P."/>
            <person name="Sedlacek I."/>
            <person name="Kralova S."/>
            <person name="Maslanova I."/>
            <person name="Busse H.-J."/>
            <person name="Stankova E."/>
            <person name="Vrbovska V."/>
            <person name="Kovarovic V."/>
            <person name="Bartak M."/>
            <person name="Svec P."/>
            <person name="Pantucek R."/>
        </authorList>
    </citation>
    <scope>NUCLEOTIDE SEQUENCE [LARGE SCALE GENOMIC DNA]</scope>
    <source>
        <strain evidence="2 3">CCM 8692</strain>
    </source>
</reference>
<proteinExistence type="predicted"/>
<evidence type="ECO:0000313" key="3">
    <source>
        <dbReference type="Proteomes" id="UP000785613"/>
    </source>
</evidence>
<feature type="compositionally biased region" description="Polar residues" evidence="1">
    <location>
        <begin position="14"/>
        <end position="27"/>
    </location>
</feature>
<feature type="region of interest" description="Disordered" evidence="1">
    <location>
        <begin position="1"/>
        <end position="53"/>
    </location>
</feature>
<comment type="caution">
    <text evidence="2">The sequence shown here is derived from an EMBL/GenBank/DDBJ whole genome shotgun (WGS) entry which is preliminary data.</text>
</comment>
<evidence type="ECO:0000313" key="2">
    <source>
        <dbReference type="EMBL" id="NHZ32651.1"/>
    </source>
</evidence>
<name>A0ABX0LCQ5_9BURK</name>
<dbReference type="Proteomes" id="UP000785613">
    <property type="component" value="Unassembled WGS sequence"/>
</dbReference>
<accession>A0ABX0LCQ5</accession>
<evidence type="ECO:0000256" key="1">
    <source>
        <dbReference type="SAM" id="MobiDB-lite"/>
    </source>
</evidence>
<dbReference type="EMBL" id="VUYU01000002">
    <property type="protein sequence ID" value="NHZ32651.1"/>
    <property type="molecule type" value="Genomic_DNA"/>
</dbReference>
<organism evidence="2 3">
    <name type="scientific">Massilia rubra</name>
    <dbReference type="NCBI Taxonomy" id="2607910"/>
    <lineage>
        <taxon>Bacteria</taxon>
        <taxon>Pseudomonadati</taxon>
        <taxon>Pseudomonadota</taxon>
        <taxon>Betaproteobacteria</taxon>
        <taxon>Burkholderiales</taxon>
        <taxon>Oxalobacteraceae</taxon>
        <taxon>Telluria group</taxon>
        <taxon>Massilia</taxon>
    </lineage>
</organism>
<dbReference type="RefSeq" id="WP_167221636.1">
    <property type="nucleotide sequence ID" value="NZ_VUYU01000002.1"/>
</dbReference>
<protein>
    <submittedName>
        <fullName evidence="2">Uncharacterized protein</fullName>
    </submittedName>
</protein>
<keyword evidence="3" id="KW-1185">Reference proteome</keyword>